<keyword evidence="2" id="KW-0238">DNA-binding</keyword>
<dbReference type="InterPro" id="IPR036388">
    <property type="entry name" value="WH-like_DNA-bd_sf"/>
</dbReference>
<protein>
    <submittedName>
        <fullName evidence="5">Transcriptional regulator, HxlR family</fullName>
    </submittedName>
</protein>
<name>A0ABY1NMA7_9RHOB</name>
<dbReference type="Pfam" id="PF01638">
    <property type="entry name" value="HxlR"/>
    <property type="match status" value="1"/>
</dbReference>
<keyword evidence="6" id="KW-1185">Reference proteome</keyword>
<evidence type="ECO:0000256" key="1">
    <source>
        <dbReference type="ARBA" id="ARBA00023015"/>
    </source>
</evidence>
<feature type="domain" description="HTH hxlR-type" evidence="4">
    <location>
        <begin position="9"/>
        <end position="107"/>
    </location>
</feature>
<dbReference type="RefSeq" id="WP_283425257.1">
    <property type="nucleotide sequence ID" value="NZ_FXTY01000002.1"/>
</dbReference>
<keyword evidence="3" id="KW-0804">Transcription</keyword>
<comment type="caution">
    <text evidence="5">The sequence shown here is derived from an EMBL/GenBank/DDBJ whole genome shotgun (WGS) entry which is preliminary data.</text>
</comment>
<dbReference type="PROSITE" id="PS51118">
    <property type="entry name" value="HTH_HXLR"/>
    <property type="match status" value="1"/>
</dbReference>
<accession>A0ABY1NMA7</accession>
<gene>
    <name evidence="5" type="ORF">SAMN06265373_102524</name>
</gene>
<evidence type="ECO:0000259" key="4">
    <source>
        <dbReference type="PROSITE" id="PS51118"/>
    </source>
</evidence>
<reference evidence="5 6" key="1">
    <citation type="submission" date="2017-05" db="EMBL/GenBank/DDBJ databases">
        <authorList>
            <person name="Varghese N."/>
            <person name="Submissions S."/>
        </authorList>
    </citation>
    <scope>NUCLEOTIDE SEQUENCE [LARGE SCALE GENOMIC DNA]</scope>
    <source>
        <strain evidence="5 6">DSM 29734</strain>
    </source>
</reference>
<dbReference type="PANTHER" id="PTHR33204">
    <property type="entry name" value="TRANSCRIPTIONAL REGULATOR, MARR FAMILY"/>
    <property type="match status" value="1"/>
</dbReference>
<dbReference type="PANTHER" id="PTHR33204:SF37">
    <property type="entry name" value="HTH-TYPE TRANSCRIPTIONAL REGULATOR YODB"/>
    <property type="match status" value="1"/>
</dbReference>
<keyword evidence="1" id="KW-0805">Transcription regulation</keyword>
<organism evidence="5 6">
    <name type="scientific">Shimia sagamensis</name>
    <dbReference type="NCBI Taxonomy" id="1566352"/>
    <lineage>
        <taxon>Bacteria</taxon>
        <taxon>Pseudomonadati</taxon>
        <taxon>Pseudomonadota</taxon>
        <taxon>Alphaproteobacteria</taxon>
        <taxon>Rhodobacterales</taxon>
        <taxon>Roseobacteraceae</taxon>
    </lineage>
</organism>
<proteinExistence type="predicted"/>
<dbReference type="InterPro" id="IPR002577">
    <property type="entry name" value="HTH_HxlR"/>
</dbReference>
<dbReference type="Proteomes" id="UP001157961">
    <property type="component" value="Unassembled WGS sequence"/>
</dbReference>
<dbReference type="InterPro" id="IPR036390">
    <property type="entry name" value="WH_DNA-bd_sf"/>
</dbReference>
<evidence type="ECO:0000256" key="3">
    <source>
        <dbReference type="ARBA" id="ARBA00023163"/>
    </source>
</evidence>
<dbReference type="SUPFAM" id="SSF46785">
    <property type="entry name" value="Winged helix' DNA-binding domain"/>
    <property type="match status" value="1"/>
</dbReference>
<evidence type="ECO:0000313" key="6">
    <source>
        <dbReference type="Proteomes" id="UP001157961"/>
    </source>
</evidence>
<dbReference type="Gene3D" id="1.10.10.10">
    <property type="entry name" value="Winged helix-like DNA-binding domain superfamily/Winged helix DNA-binding domain"/>
    <property type="match status" value="1"/>
</dbReference>
<evidence type="ECO:0000256" key="2">
    <source>
        <dbReference type="ARBA" id="ARBA00023125"/>
    </source>
</evidence>
<evidence type="ECO:0000313" key="5">
    <source>
        <dbReference type="EMBL" id="SMP13518.1"/>
    </source>
</evidence>
<dbReference type="EMBL" id="FXTY01000002">
    <property type="protein sequence ID" value="SMP13518.1"/>
    <property type="molecule type" value="Genomic_DNA"/>
</dbReference>
<sequence>MTKKNRSGCPIASGLEIVGDRWTLVILRDMLTGKSKYADFLDSPEKITTNILASRLSQMEENGLVSRREYQTNPKRYSYHLTPKGADLLPLVQSLTRWSNVHLSHTWTPPAYFMEMTPQQAAEAGAKPPA</sequence>